<name>A0A1I4RAD8_9FLAO</name>
<reference evidence="2" key="1">
    <citation type="submission" date="2016-10" db="EMBL/GenBank/DDBJ databases">
        <authorList>
            <person name="Varghese N."/>
            <person name="Submissions S."/>
        </authorList>
    </citation>
    <scope>NUCLEOTIDE SEQUENCE [LARGE SCALE GENOMIC DNA]</scope>
    <source>
        <strain evidence="2">DSM 4002</strain>
    </source>
</reference>
<gene>
    <name evidence="1" type="ORF">SAMN05444143_101272</name>
</gene>
<keyword evidence="2" id="KW-1185">Reference proteome</keyword>
<organism evidence="1 2">
    <name type="scientific">Flavobacterium succinicans</name>
    <dbReference type="NCBI Taxonomy" id="29536"/>
    <lineage>
        <taxon>Bacteria</taxon>
        <taxon>Pseudomonadati</taxon>
        <taxon>Bacteroidota</taxon>
        <taxon>Flavobacteriia</taxon>
        <taxon>Flavobacteriales</taxon>
        <taxon>Flavobacteriaceae</taxon>
        <taxon>Flavobacterium</taxon>
    </lineage>
</organism>
<protein>
    <submittedName>
        <fullName evidence="1">Uncharacterized protein</fullName>
    </submittedName>
</protein>
<dbReference type="AlphaFoldDB" id="A0A1I4RAD8"/>
<proteinExistence type="predicted"/>
<dbReference type="Proteomes" id="UP000182961">
    <property type="component" value="Unassembled WGS sequence"/>
</dbReference>
<dbReference type="EMBL" id="FOUT01000001">
    <property type="protein sequence ID" value="SFM49221.1"/>
    <property type="molecule type" value="Genomic_DNA"/>
</dbReference>
<evidence type="ECO:0000313" key="2">
    <source>
        <dbReference type="Proteomes" id="UP000182961"/>
    </source>
</evidence>
<evidence type="ECO:0000313" key="1">
    <source>
        <dbReference type="EMBL" id="SFM49221.1"/>
    </source>
</evidence>
<sequence>MILSILYISNQKSLIKNQQSFYHLILSLMTLPSRDIITKRDFRFQQG</sequence>
<accession>A0A1I4RAD8</accession>